<organism evidence="2 4">
    <name type="scientific">Persicirhabdus sediminis</name>
    <dbReference type="NCBI Taxonomy" id="454144"/>
    <lineage>
        <taxon>Bacteria</taxon>
        <taxon>Pseudomonadati</taxon>
        <taxon>Verrucomicrobiota</taxon>
        <taxon>Verrucomicrobiia</taxon>
        <taxon>Verrucomicrobiales</taxon>
        <taxon>Verrucomicrobiaceae</taxon>
        <taxon>Persicirhabdus</taxon>
    </lineage>
</organism>
<evidence type="ECO:0000313" key="3">
    <source>
        <dbReference type="EMBL" id="MBK1790061.1"/>
    </source>
</evidence>
<accession>A0A8J7MBL8</accession>
<gene>
    <name evidence="2" type="ORF">JIN82_02685</name>
    <name evidence="3" type="ORF">JIN82_02700</name>
</gene>
<keyword evidence="4" id="KW-1185">Reference proteome</keyword>
<evidence type="ECO:0000256" key="1">
    <source>
        <dbReference type="SAM" id="MobiDB-lite"/>
    </source>
</evidence>
<dbReference type="Proteomes" id="UP000624703">
    <property type="component" value="Unassembled WGS sequence"/>
</dbReference>
<protein>
    <submittedName>
        <fullName evidence="2">Uncharacterized protein</fullName>
    </submittedName>
</protein>
<evidence type="ECO:0000313" key="4">
    <source>
        <dbReference type="Proteomes" id="UP000624703"/>
    </source>
</evidence>
<feature type="compositionally biased region" description="Low complexity" evidence="1">
    <location>
        <begin position="61"/>
        <end position="82"/>
    </location>
</feature>
<dbReference type="EMBL" id="JAENIM010000015">
    <property type="protein sequence ID" value="MBK1790058.1"/>
    <property type="molecule type" value="Genomic_DNA"/>
</dbReference>
<proteinExistence type="predicted"/>
<dbReference type="EMBL" id="JAENIM010000015">
    <property type="protein sequence ID" value="MBK1790061.1"/>
    <property type="molecule type" value="Genomic_DNA"/>
</dbReference>
<evidence type="ECO:0000313" key="2">
    <source>
        <dbReference type="EMBL" id="MBK1790058.1"/>
    </source>
</evidence>
<reference evidence="2" key="1">
    <citation type="submission" date="2021-01" db="EMBL/GenBank/DDBJ databases">
        <title>Modified the classification status of verrucomicrobia.</title>
        <authorList>
            <person name="Feng X."/>
        </authorList>
    </citation>
    <scope>NUCLEOTIDE SEQUENCE</scope>
    <source>
        <strain evidence="2">_KCTC 22039</strain>
    </source>
</reference>
<feature type="region of interest" description="Disordered" evidence="1">
    <location>
        <begin position="57"/>
        <end position="82"/>
    </location>
</feature>
<comment type="caution">
    <text evidence="2">The sequence shown here is derived from an EMBL/GenBank/DDBJ whole genome shotgun (WGS) entry which is preliminary data.</text>
</comment>
<dbReference type="AlphaFoldDB" id="A0A8J7MBL8"/>
<sequence length="82" mass="8515">MAKILARKVVLEDGRPAFSDPQGKAAEKLVSKVDPNVFFDLFSQVFEDATASEVETLGKKSAAQASASPAASTTSPTDATAV</sequence>
<name>A0A8J7MBL8_9BACT</name>